<keyword evidence="3" id="KW-1185">Reference proteome</keyword>
<dbReference type="eggNOG" id="KOG0660">
    <property type="taxonomic scope" value="Eukaryota"/>
</dbReference>
<dbReference type="Gene3D" id="1.10.510.10">
    <property type="entry name" value="Transferase(Phosphotransferase) domain 1"/>
    <property type="match status" value="1"/>
</dbReference>
<keyword evidence="2" id="KW-0723">Serine/threonine-protein kinase</keyword>
<protein>
    <submittedName>
        <fullName evidence="2">Serine/threonine protein kinase</fullName>
    </submittedName>
</protein>
<dbReference type="PANTHER" id="PTHR24359">
    <property type="entry name" value="SERINE/THREONINE-PROTEIN KINASE SBK1"/>
    <property type="match status" value="1"/>
</dbReference>
<evidence type="ECO:0000313" key="3">
    <source>
        <dbReference type="Proteomes" id="UP000009096"/>
    </source>
</evidence>
<dbReference type="GO" id="GO:0004674">
    <property type="term" value="F:protein serine/threonine kinase activity"/>
    <property type="evidence" value="ECO:0007669"/>
    <property type="project" value="UniProtKB-KW"/>
</dbReference>
<dbReference type="PANTHER" id="PTHR24359:SF37">
    <property type="entry name" value="PROTEIN KINASE DOMAIN-CONTAINING PROTEIN"/>
    <property type="match status" value="1"/>
</dbReference>
<proteinExistence type="predicted"/>
<dbReference type="InterPro" id="IPR000719">
    <property type="entry name" value="Prot_kinase_dom"/>
</dbReference>
<dbReference type="EMBL" id="DS022248">
    <property type="protein sequence ID" value="EWG44979.1"/>
    <property type="molecule type" value="Genomic_DNA"/>
</dbReference>
<accession>W7MBN9</accession>
<dbReference type="KEGG" id="fvr:FVEG_05932"/>
<dbReference type="CDD" id="cd00180">
    <property type="entry name" value="PKc"/>
    <property type="match status" value="1"/>
</dbReference>
<dbReference type="PROSITE" id="PS50011">
    <property type="entry name" value="PROTEIN_KINASE_DOM"/>
    <property type="match status" value="1"/>
</dbReference>
<keyword evidence="2" id="KW-0418">Kinase</keyword>
<sequence length="495" mass="56831">MIQDSGADEIIGSSLKDRLEYALLPNGIRQQEQFLPAGSLASICTELTVFIELSRYFDRDEARQVTSYICDRTKPAKKIFAALVLIGRIELIKPFQNATFFDEDLPLTDNIEESELRSRWPGDQRSVLLTRSLRDIKAIRDFSLKQWCVNIPFFERDFNQIYGDLVFDSDTIMPWESAGQNIITGGYGYVQKVKIHKDHHSFETKHKSFALKTILPAKEKTRNAFKQELMAFRKVRPMPNLVELVSAFEISGKDTFMLLFPWAEGGSMDDMMDRPSKDLFRAQKQSPRDFVQWIIAQCRGLVEALGEIHQANIAIGSEDGDSSGQVKNFGIHLDIKPGNILYYCQTTAYHALGVLKIADFGLAEFHSTSSKTRKSRGSAYMCSQQYRSPEHDIGYIISKKVDIWALGCIFSELLTWMLLEYKGCEEFRQAREQDVLFSGDWNDVQDGENDVEDNFFQRHIEMKSAKTFHRLLRAHPKFGYVKQTRAVRKEKTSLD</sequence>
<dbReference type="VEuPathDB" id="FungiDB:FVEG_05932"/>
<dbReference type="GeneID" id="30063876"/>
<keyword evidence="2" id="KW-0808">Transferase</keyword>
<name>W7MBN9_GIBM7</name>
<dbReference type="OrthoDB" id="1046782at2759"/>
<dbReference type="Gene3D" id="3.30.200.20">
    <property type="entry name" value="Phosphorylase Kinase, domain 1"/>
    <property type="match status" value="1"/>
</dbReference>
<dbReference type="Pfam" id="PF00069">
    <property type="entry name" value="Pkinase"/>
    <property type="match status" value="1"/>
</dbReference>
<dbReference type="Proteomes" id="UP000009096">
    <property type="component" value="Chromosome 2"/>
</dbReference>
<gene>
    <name evidence="2" type="ORF">FVEG_05932</name>
</gene>
<dbReference type="SUPFAM" id="SSF56112">
    <property type="entry name" value="Protein kinase-like (PK-like)"/>
    <property type="match status" value="1"/>
</dbReference>
<dbReference type="AlphaFoldDB" id="W7MBN9"/>
<evidence type="ECO:0000313" key="2">
    <source>
        <dbReference type="EMBL" id="EWG44979.1"/>
    </source>
</evidence>
<dbReference type="SMART" id="SM00220">
    <property type="entry name" value="S_TKc"/>
    <property type="match status" value="1"/>
</dbReference>
<reference evidence="2 3" key="1">
    <citation type="journal article" date="2010" name="Nature">
        <title>Comparative genomics reveals mobile pathogenicity chromosomes in Fusarium.</title>
        <authorList>
            <person name="Ma L.J."/>
            <person name="van der Does H.C."/>
            <person name="Borkovich K.A."/>
            <person name="Coleman J.J."/>
            <person name="Daboussi M.J."/>
            <person name="Di Pietro A."/>
            <person name="Dufresne M."/>
            <person name="Freitag M."/>
            <person name="Grabherr M."/>
            <person name="Henrissat B."/>
            <person name="Houterman P.M."/>
            <person name="Kang S."/>
            <person name="Shim W.B."/>
            <person name="Woloshuk C."/>
            <person name="Xie X."/>
            <person name="Xu J.R."/>
            <person name="Antoniw J."/>
            <person name="Baker S.E."/>
            <person name="Bluhm B.H."/>
            <person name="Breakspear A."/>
            <person name="Brown D.W."/>
            <person name="Butchko R.A."/>
            <person name="Chapman S."/>
            <person name="Coulson R."/>
            <person name="Coutinho P.M."/>
            <person name="Danchin E.G."/>
            <person name="Diener A."/>
            <person name="Gale L.R."/>
            <person name="Gardiner D.M."/>
            <person name="Goff S."/>
            <person name="Hammond-Kosack K.E."/>
            <person name="Hilburn K."/>
            <person name="Hua-Van A."/>
            <person name="Jonkers W."/>
            <person name="Kazan K."/>
            <person name="Kodira C.D."/>
            <person name="Koehrsen M."/>
            <person name="Kumar L."/>
            <person name="Lee Y.H."/>
            <person name="Li L."/>
            <person name="Manners J.M."/>
            <person name="Miranda-Saavedra D."/>
            <person name="Mukherjee M."/>
            <person name="Park G."/>
            <person name="Park J."/>
            <person name="Park S.Y."/>
            <person name="Proctor R.H."/>
            <person name="Regev A."/>
            <person name="Ruiz-Roldan M.C."/>
            <person name="Sain D."/>
            <person name="Sakthikumar S."/>
            <person name="Sykes S."/>
            <person name="Schwartz D.C."/>
            <person name="Turgeon B.G."/>
            <person name="Wapinski I."/>
            <person name="Yoder O."/>
            <person name="Young S."/>
            <person name="Zeng Q."/>
            <person name="Zhou S."/>
            <person name="Galagan J."/>
            <person name="Cuomo C.A."/>
            <person name="Kistler H.C."/>
            <person name="Rep M."/>
        </authorList>
    </citation>
    <scope>NUCLEOTIDE SEQUENCE [LARGE SCALE GENOMIC DNA]</scope>
    <source>
        <strain evidence="3">M3125 / FGSC 7600</strain>
    </source>
</reference>
<dbReference type="EMBL" id="CM000579">
    <property type="protein sequence ID" value="EWG44979.1"/>
    <property type="molecule type" value="Genomic_DNA"/>
</dbReference>
<dbReference type="RefSeq" id="XP_018751170.1">
    <property type="nucleotide sequence ID" value="XM_018894162.1"/>
</dbReference>
<dbReference type="GO" id="GO:0005524">
    <property type="term" value="F:ATP binding"/>
    <property type="evidence" value="ECO:0007669"/>
    <property type="project" value="InterPro"/>
</dbReference>
<feature type="domain" description="Protein kinase" evidence="1">
    <location>
        <begin position="176"/>
        <end position="478"/>
    </location>
</feature>
<dbReference type="STRING" id="334819.W7MBN9"/>
<dbReference type="InterPro" id="IPR011009">
    <property type="entry name" value="Kinase-like_dom_sf"/>
</dbReference>
<organism evidence="2 3">
    <name type="scientific">Gibberella moniliformis (strain M3125 / FGSC 7600)</name>
    <name type="common">Maize ear and stalk rot fungus</name>
    <name type="synonym">Fusarium verticillioides</name>
    <dbReference type="NCBI Taxonomy" id="334819"/>
    <lineage>
        <taxon>Eukaryota</taxon>
        <taxon>Fungi</taxon>
        <taxon>Dikarya</taxon>
        <taxon>Ascomycota</taxon>
        <taxon>Pezizomycotina</taxon>
        <taxon>Sordariomycetes</taxon>
        <taxon>Hypocreomycetidae</taxon>
        <taxon>Hypocreales</taxon>
        <taxon>Nectriaceae</taxon>
        <taxon>Fusarium</taxon>
        <taxon>Fusarium fujikuroi species complex</taxon>
    </lineage>
</organism>
<evidence type="ECO:0000259" key="1">
    <source>
        <dbReference type="PROSITE" id="PS50011"/>
    </source>
</evidence>